<feature type="compositionally biased region" description="Polar residues" evidence="1">
    <location>
        <begin position="176"/>
        <end position="190"/>
    </location>
</feature>
<dbReference type="Proteomes" id="UP001321760">
    <property type="component" value="Unassembled WGS sequence"/>
</dbReference>
<evidence type="ECO:0000313" key="2">
    <source>
        <dbReference type="EMBL" id="KAK4442944.1"/>
    </source>
</evidence>
<comment type="caution">
    <text evidence="2">The sequence shown here is derived from an EMBL/GenBank/DDBJ whole genome shotgun (WGS) entry which is preliminary data.</text>
</comment>
<dbReference type="EMBL" id="MU866003">
    <property type="protein sequence ID" value="KAK4442944.1"/>
    <property type="molecule type" value="Genomic_DNA"/>
</dbReference>
<feature type="region of interest" description="Disordered" evidence="1">
    <location>
        <begin position="205"/>
        <end position="228"/>
    </location>
</feature>
<accession>A0AAV9G497</accession>
<reference evidence="2" key="1">
    <citation type="journal article" date="2023" name="Mol. Phylogenet. Evol.">
        <title>Genome-scale phylogeny and comparative genomics of the fungal order Sordariales.</title>
        <authorList>
            <person name="Hensen N."/>
            <person name="Bonometti L."/>
            <person name="Westerberg I."/>
            <person name="Brannstrom I.O."/>
            <person name="Guillou S."/>
            <person name="Cros-Aarteil S."/>
            <person name="Calhoun S."/>
            <person name="Haridas S."/>
            <person name="Kuo A."/>
            <person name="Mondo S."/>
            <person name="Pangilinan J."/>
            <person name="Riley R."/>
            <person name="LaButti K."/>
            <person name="Andreopoulos B."/>
            <person name="Lipzen A."/>
            <person name="Chen C."/>
            <person name="Yan M."/>
            <person name="Daum C."/>
            <person name="Ng V."/>
            <person name="Clum A."/>
            <person name="Steindorff A."/>
            <person name="Ohm R.A."/>
            <person name="Martin F."/>
            <person name="Silar P."/>
            <person name="Natvig D.O."/>
            <person name="Lalanne C."/>
            <person name="Gautier V."/>
            <person name="Ament-Velasquez S.L."/>
            <person name="Kruys A."/>
            <person name="Hutchinson M.I."/>
            <person name="Powell A.J."/>
            <person name="Barry K."/>
            <person name="Miller A.N."/>
            <person name="Grigoriev I.V."/>
            <person name="Debuchy R."/>
            <person name="Gladieux P."/>
            <person name="Hiltunen Thoren M."/>
            <person name="Johannesson H."/>
        </authorList>
    </citation>
    <scope>NUCLEOTIDE SEQUENCE</scope>
    <source>
        <strain evidence="2">PSN243</strain>
    </source>
</reference>
<sequence>MDEQRKKITSLLGVGNFHASTSHLFSTLPRRARAPNSSVLVRAPPAPSVEDVSDDGEDVPNRGEVDQWAVLIPCSDDIVGPAHDGSDPAPPSVDILSPQTQNQQLAKAERTTDSPRNREHSRDRSEGRHEAQGSRRDSSTWDRDGYSQSPRRVRENSDVFSASSGMAGFMFPSGLTPPTSNESIRSSAMQDSGYHSWRESVNAGSWRSLRGTRTKRSPQSGEEPYGHQKYARGGVASTVSRSPRYASGLMPELITVAASPDLRSLGPTLLRRALDTGDDAQVASLLEHRFVEVSQDEFVWLRDLMDVDVGIPEMVEVLFGSNNSVECAVSAEEYPGLEPEALKRSLPELDDSFHQKACAHMYRLHREDALKFDPVSVSSNRSLMQQRVAALCGLGGVIVHSNQEPGKSSRKGVTITESTAHISFLGATQDSNKAVALQRTESSSLGDYVAELKSSASNLKAAASAIQQSGFCCNEFSILIEKSRHARTVQLRRIHFRQLDFLDRAIRSLEAAEQFEPLKVDIRYLTTGIKEVDRLLSDEDQSWFMSASIYGQVHICSLALQVLSIGLLLHSQAHTGELRPFFLTGPLERIYLHGVFSNPAYGDSIVVERRQLACLGDMIGDSVFVFRNASDKECYLPRQHPGNEKLYVLGSCSQITDLWGPGYMIGNFKPTSDWAAAGISLTGFYIRGGFIQRDISTGQPNTFHWAREWNNNPAALKTFGYRDELTIGTVTECQPVSSDQGPVEKNDISGVLNLPTHSAKSSKASTAASKPRPPVFRNPNCPLDLTRCRQESEPYLSILGTSPDWWSLTEVQAMAAVNPGYFTIQGAFSMTKQSGIPLKRVLLDRWAGDENLTLFDEPWGLQVSPCTGVARRVPLRSVIEEPLIRFVDSLDIPGWDSLKARAVQAFQAPADAGLSRWAATLDTAQRQCMRAVLSRLLHVLKDTGFDKSGKQFSILWPHGTDARFCVRILPEKHKNQLWCSMLQDTEWCATFAVVSSQCLETDTIACRNIPITPWRGGAKLSTVVCPNFTGAIPRPVSMSSNSPSQAGSSMQRWQLQDKKQYWIGKQGSQIWVVVRRYRGEVTELQIKKNRFPASVSAFLWPDKVLREKPDVSFCGEDVFVSQ</sequence>
<keyword evidence="3" id="KW-1185">Reference proteome</keyword>
<protein>
    <submittedName>
        <fullName evidence="2">Uncharacterized protein</fullName>
    </submittedName>
</protein>
<gene>
    <name evidence="2" type="ORF">QBC34DRAFT_417972</name>
</gene>
<feature type="region of interest" description="Disordered" evidence="1">
    <location>
        <begin position="171"/>
        <end position="191"/>
    </location>
</feature>
<evidence type="ECO:0000256" key="1">
    <source>
        <dbReference type="SAM" id="MobiDB-lite"/>
    </source>
</evidence>
<feature type="region of interest" description="Disordered" evidence="1">
    <location>
        <begin position="28"/>
        <end position="157"/>
    </location>
</feature>
<organism evidence="2 3">
    <name type="scientific">Podospora aff. communis PSN243</name>
    <dbReference type="NCBI Taxonomy" id="3040156"/>
    <lineage>
        <taxon>Eukaryota</taxon>
        <taxon>Fungi</taxon>
        <taxon>Dikarya</taxon>
        <taxon>Ascomycota</taxon>
        <taxon>Pezizomycotina</taxon>
        <taxon>Sordariomycetes</taxon>
        <taxon>Sordariomycetidae</taxon>
        <taxon>Sordariales</taxon>
        <taxon>Podosporaceae</taxon>
        <taxon>Podospora</taxon>
    </lineage>
</organism>
<proteinExistence type="predicted"/>
<dbReference type="AlphaFoldDB" id="A0AAV9G497"/>
<name>A0AAV9G497_9PEZI</name>
<reference evidence="2" key="2">
    <citation type="submission" date="2023-05" db="EMBL/GenBank/DDBJ databases">
        <authorList>
            <consortium name="Lawrence Berkeley National Laboratory"/>
            <person name="Steindorff A."/>
            <person name="Hensen N."/>
            <person name="Bonometti L."/>
            <person name="Westerberg I."/>
            <person name="Brannstrom I.O."/>
            <person name="Guillou S."/>
            <person name="Cros-Aarteil S."/>
            <person name="Calhoun S."/>
            <person name="Haridas S."/>
            <person name="Kuo A."/>
            <person name="Mondo S."/>
            <person name="Pangilinan J."/>
            <person name="Riley R."/>
            <person name="Labutti K."/>
            <person name="Andreopoulos B."/>
            <person name="Lipzen A."/>
            <person name="Chen C."/>
            <person name="Yanf M."/>
            <person name="Daum C."/>
            <person name="Ng V."/>
            <person name="Clum A."/>
            <person name="Ohm R."/>
            <person name="Martin F."/>
            <person name="Silar P."/>
            <person name="Natvig D."/>
            <person name="Lalanne C."/>
            <person name="Gautier V."/>
            <person name="Ament-Velasquez S.L."/>
            <person name="Kruys A."/>
            <person name="Hutchinson M.I."/>
            <person name="Powell A.J."/>
            <person name="Barry K."/>
            <person name="Miller A.N."/>
            <person name="Grigoriev I.V."/>
            <person name="Debuchy R."/>
            <person name="Gladieux P."/>
            <person name="Thoren M.H."/>
            <person name="Johannesson H."/>
        </authorList>
    </citation>
    <scope>NUCLEOTIDE SEQUENCE</scope>
    <source>
        <strain evidence="2">PSN243</strain>
    </source>
</reference>
<feature type="compositionally biased region" description="Basic and acidic residues" evidence="1">
    <location>
        <begin position="107"/>
        <end position="145"/>
    </location>
</feature>
<evidence type="ECO:0000313" key="3">
    <source>
        <dbReference type="Proteomes" id="UP001321760"/>
    </source>
</evidence>
<feature type="region of interest" description="Disordered" evidence="1">
    <location>
        <begin position="757"/>
        <end position="776"/>
    </location>
</feature>
<feature type="compositionally biased region" description="Low complexity" evidence="1">
    <location>
        <begin position="758"/>
        <end position="770"/>
    </location>
</feature>